<dbReference type="PANTHER" id="PTHR32479">
    <property type="entry name" value="GLYCOLATE OXIDASE IRON-SULFUR SUBUNIT"/>
    <property type="match status" value="1"/>
</dbReference>
<evidence type="ECO:0000256" key="3">
    <source>
        <dbReference type="ARBA" id="ARBA00022737"/>
    </source>
</evidence>
<keyword evidence="3" id="KW-0677">Repeat</keyword>
<accession>A0A1T4QS71</accession>
<dbReference type="EC" id="1.1.99.14" evidence="6"/>
<dbReference type="RefSeq" id="WP_078811053.1">
    <property type="nucleotide sequence ID" value="NZ_FUWM01000031.1"/>
</dbReference>
<name>A0A1T4QS71_9FIRM</name>
<dbReference type="InterPro" id="IPR017896">
    <property type="entry name" value="4Fe4S_Fe-S-bd"/>
</dbReference>
<comment type="catalytic activity">
    <reaction evidence="6">
        <text>(R)-lactate + A = pyruvate + AH2</text>
        <dbReference type="Rhea" id="RHEA:15089"/>
        <dbReference type="ChEBI" id="CHEBI:13193"/>
        <dbReference type="ChEBI" id="CHEBI:15361"/>
        <dbReference type="ChEBI" id="CHEBI:16004"/>
        <dbReference type="ChEBI" id="CHEBI:17499"/>
    </reaction>
</comment>
<keyword evidence="2 6" id="KW-0479">Metal-binding</keyword>
<proteinExistence type="predicted"/>
<dbReference type="STRING" id="142842.SAMN02745118_02660"/>
<dbReference type="Gene3D" id="1.10.1060.10">
    <property type="entry name" value="Alpha-helical ferredoxin"/>
    <property type="match status" value="1"/>
</dbReference>
<keyword evidence="1 6" id="KW-0004">4Fe-4S</keyword>
<dbReference type="Pfam" id="PF02754">
    <property type="entry name" value="CCG"/>
    <property type="match status" value="2"/>
</dbReference>
<keyword evidence="9" id="KW-1185">Reference proteome</keyword>
<dbReference type="PANTHER" id="PTHR32479:SF20">
    <property type="entry name" value="GLYCOLATE OXIDASE IRON-SULFUR SUBUNIT"/>
    <property type="match status" value="1"/>
</dbReference>
<evidence type="ECO:0000256" key="4">
    <source>
        <dbReference type="ARBA" id="ARBA00023004"/>
    </source>
</evidence>
<dbReference type="InterPro" id="IPR009051">
    <property type="entry name" value="Helical_ferredxn"/>
</dbReference>
<dbReference type="GO" id="GO:0051539">
    <property type="term" value="F:4 iron, 4 sulfur cluster binding"/>
    <property type="evidence" value="ECO:0007669"/>
    <property type="project" value="UniProtKB-UniRule"/>
</dbReference>
<keyword evidence="6" id="KW-0249">Electron transport</keyword>
<dbReference type="AlphaFoldDB" id="A0A1T4QS71"/>
<dbReference type="GO" id="GO:0046872">
    <property type="term" value="F:metal ion binding"/>
    <property type="evidence" value="ECO:0007669"/>
    <property type="project" value="UniProtKB-UniRule"/>
</dbReference>
<sequence>MSKALQQIEEEIAKCMKCGLCRAVCPIFSELDNEATVARGKVHLIENVAKGELELSDKYEKLMELCLMCKACVDNCPCGVEVDKIVLKAREELAQKKGLSMIKKGIFNVLQNEFIFPLGMKLGSIFQGLAFRKNDGPQPGNNPRVSVGLDRKRVIPDLAEKTFKEEYPEVVKVDNPKARVAFYTGCTINYIYPDFGKSVVNVLVENDIEVVIPQGQQCCGTPVRIYGDTKTAKKLAKANVEEFAKHDVDAIITACSSCGLALKEEFKEILGASPGLEKFSDKVYDIAEYLVDVIEFDREELGTIRRKATYHDPCHLVRGMGVSDQPREILKAIPGVYFEEMEKSDRCCGSAGSFNLKYYDLSMDINKHKIEDIKQTGADTLVTGCGACKMHISDGLNQAGLDQEVVHTVQLLDEAYQKRRANRENKNIEKVG</sequence>
<dbReference type="PROSITE" id="PS51379">
    <property type="entry name" value="4FE4S_FER_2"/>
    <property type="match status" value="1"/>
</dbReference>
<gene>
    <name evidence="8" type="ORF">SAMN02745118_02660</name>
</gene>
<comment type="catalytic activity">
    <reaction evidence="6">
        <text>glycolate + A = glyoxylate + AH2</text>
        <dbReference type="Rhea" id="RHEA:21264"/>
        <dbReference type="ChEBI" id="CHEBI:13193"/>
        <dbReference type="ChEBI" id="CHEBI:17499"/>
        <dbReference type="ChEBI" id="CHEBI:29805"/>
        <dbReference type="ChEBI" id="CHEBI:36655"/>
        <dbReference type="EC" id="1.1.99.14"/>
    </reaction>
</comment>
<dbReference type="PIRSF" id="PIRSF000139">
    <property type="entry name" value="Glc_ox_4Fe-4S"/>
    <property type="match status" value="1"/>
</dbReference>
<protein>
    <recommendedName>
        <fullName evidence="6">Glycolate oxidase iron-sulfur subunit</fullName>
        <ecNumber evidence="6">1.1.99.14</ecNumber>
    </recommendedName>
</protein>
<keyword evidence="5 6" id="KW-0411">Iron-sulfur</keyword>
<dbReference type="InterPro" id="IPR004017">
    <property type="entry name" value="Cys_rich_dom"/>
</dbReference>
<dbReference type="EMBL" id="FUWM01000031">
    <property type="protein sequence ID" value="SKA06098.1"/>
    <property type="molecule type" value="Genomic_DNA"/>
</dbReference>
<evidence type="ECO:0000256" key="2">
    <source>
        <dbReference type="ARBA" id="ARBA00022723"/>
    </source>
</evidence>
<dbReference type="InterPro" id="IPR017900">
    <property type="entry name" value="4Fe4S_Fe_S_CS"/>
</dbReference>
<dbReference type="Pfam" id="PF13183">
    <property type="entry name" value="Fer4_8"/>
    <property type="match status" value="1"/>
</dbReference>
<comment type="function">
    <text evidence="6">Component of a complex that catalyzes the oxidation of glycolate to glyoxylate.</text>
</comment>
<dbReference type="SUPFAM" id="SSF46548">
    <property type="entry name" value="alpha-helical ferredoxin"/>
    <property type="match status" value="1"/>
</dbReference>
<dbReference type="InterPro" id="IPR012257">
    <property type="entry name" value="Glc_ox_4Fe-4S"/>
</dbReference>
<reference evidence="9" key="1">
    <citation type="submission" date="2017-02" db="EMBL/GenBank/DDBJ databases">
        <authorList>
            <person name="Varghese N."/>
            <person name="Submissions S."/>
        </authorList>
    </citation>
    <scope>NUCLEOTIDE SEQUENCE [LARGE SCALE GENOMIC DNA]</scope>
    <source>
        <strain evidence="9">ATCC BAA-73</strain>
    </source>
</reference>
<dbReference type="PROSITE" id="PS00198">
    <property type="entry name" value="4FE4S_FER_1"/>
    <property type="match status" value="2"/>
</dbReference>
<evidence type="ECO:0000256" key="1">
    <source>
        <dbReference type="ARBA" id="ARBA00022485"/>
    </source>
</evidence>
<comment type="cofactor">
    <cofactor evidence="6">
        <name>[4Fe-4S] cluster</name>
        <dbReference type="ChEBI" id="CHEBI:49883"/>
    </cofactor>
    <text evidence="6">Binds 2 [4Fe-4S] clusters.</text>
</comment>
<dbReference type="Proteomes" id="UP000190625">
    <property type="component" value="Unassembled WGS sequence"/>
</dbReference>
<dbReference type="GO" id="GO:0019154">
    <property type="term" value="F:glycolate dehydrogenase activity"/>
    <property type="evidence" value="ECO:0007669"/>
    <property type="project" value="UniProtKB-EC"/>
</dbReference>
<evidence type="ECO:0000256" key="6">
    <source>
        <dbReference type="PIRNR" id="PIRNR000139"/>
    </source>
</evidence>
<evidence type="ECO:0000259" key="7">
    <source>
        <dbReference type="PROSITE" id="PS51379"/>
    </source>
</evidence>
<dbReference type="OrthoDB" id="9794954at2"/>
<evidence type="ECO:0000313" key="8">
    <source>
        <dbReference type="EMBL" id="SKA06098.1"/>
    </source>
</evidence>
<keyword evidence="6" id="KW-0813">Transport</keyword>
<evidence type="ECO:0000313" key="9">
    <source>
        <dbReference type="Proteomes" id="UP000190625"/>
    </source>
</evidence>
<keyword evidence="4 6" id="KW-0408">Iron</keyword>
<feature type="domain" description="4Fe-4S ferredoxin-type" evidence="7">
    <location>
        <begin position="4"/>
        <end position="36"/>
    </location>
</feature>
<organism evidence="8 9">
    <name type="scientific">Selenihalanaerobacter shriftii</name>
    <dbReference type="NCBI Taxonomy" id="142842"/>
    <lineage>
        <taxon>Bacteria</taxon>
        <taxon>Bacillati</taxon>
        <taxon>Bacillota</taxon>
        <taxon>Clostridia</taxon>
        <taxon>Halanaerobiales</taxon>
        <taxon>Halobacteroidaceae</taxon>
        <taxon>Selenihalanaerobacter</taxon>
    </lineage>
</organism>
<evidence type="ECO:0000256" key="5">
    <source>
        <dbReference type="ARBA" id="ARBA00023014"/>
    </source>
</evidence>